<feature type="signal peptide" evidence="1">
    <location>
        <begin position="1"/>
        <end position="30"/>
    </location>
</feature>
<evidence type="ECO:0000313" key="3">
    <source>
        <dbReference type="Proteomes" id="UP001370590"/>
    </source>
</evidence>
<reference evidence="2 3" key="1">
    <citation type="submission" date="2023-10" db="EMBL/GenBank/DDBJ databases">
        <title>Nicoliella lavandulae sp. nov. isolated from Lavandula angustifolia flowers.</title>
        <authorList>
            <person name="Alcantara C."/>
            <person name="Zuniga M."/>
            <person name="Landete J.M."/>
            <person name="Monedero V."/>
        </authorList>
    </citation>
    <scope>NUCLEOTIDE SEQUENCE [LARGE SCALE GENOMIC DNA]</scope>
    <source>
        <strain evidence="2 3">Es01</strain>
    </source>
</reference>
<protein>
    <submittedName>
        <fullName evidence="2">Uncharacterized protein</fullName>
    </submittedName>
</protein>
<dbReference type="Proteomes" id="UP001370590">
    <property type="component" value="Unassembled WGS sequence"/>
</dbReference>
<organism evidence="2 3">
    <name type="scientific">Nicoliella lavandulae</name>
    <dbReference type="NCBI Taxonomy" id="3082954"/>
    <lineage>
        <taxon>Bacteria</taxon>
        <taxon>Bacillati</taxon>
        <taxon>Bacillota</taxon>
        <taxon>Bacilli</taxon>
        <taxon>Lactobacillales</taxon>
        <taxon>Lactobacillaceae</taxon>
        <taxon>Nicoliella</taxon>
    </lineage>
</organism>
<name>A0ABU8SLN8_9LACO</name>
<gene>
    <name evidence="2" type="ORF">R4146_06640</name>
</gene>
<sequence length="140" mass="15242">MKLNRLITTIALALPLATAPIITSTTSVHAATEKQTNSHDYALASAVRYKHAKHYRTANSNPTVYQATFMADEPVVTLANGKATKVKSRSVTVDQKIVIKVSNQKLTKLLKSKSAYKAAKNVTYFHAKGLGWIKASALTK</sequence>
<comment type="caution">
    <text evidence="2">The sequence shown here is derived from an EMBL/GenBank/DDBJ whole genome shotgun (WGS) entry which is preliminary data.</text>
</comment>
<accession>A0ABU8SLN8</accession>
<dbReference type="RefSeq" id="WP_339960677.1">
    <property type="nucleotide sequence ID" value="NZ_JAWMWH010000003.1"/>
</dbReference>
<dbReference type="EMBL" id="JAWMWH010000003">
    <property type="protein sequence ID" value="MEJ6400821.1"/>
    <property type="molecule type" value="Genomic_DNA"/>
</dbReference>
<keyword evidence="3" id="KW-1185">Reference proteome</keyword>
<keyword evidence="1" id="KW-0732">Signal</keyword>
<evidence type="ECO:0000256" key="1">
    <source>
        <dbReference type="SAM" id="SignalP"/>
    </source>
</evidence>
<feature type="chain" id="PRO_5045530924" evidence="1">
    <location>
        <begin position="31"/>
        <end position="140"/>
    </location>
</feature>
<proteinExistence type="predicted"/>
<evidence type="ECO:0000313" key="2">
    <source>
        <dbReference type="EMBL" id="MEJ6400821.1"/>
    </source>
</evidence>